<feature type="chain" id="PRO_5040363708" description="Nose resistant-to-fluoxetine protein N-terminal domain-containing protein" evidence="2">
    <location>
        <begin position="19"/>
        <end position="656"/>
    </location>
</feature>
<feature type="transmembrane region" description="Helical" evidence="1">
    <location>
        <begin position="295"/>
        <end position="320"/>
    </location>
</feature>
<feature type="transmembrane region" description="Helical" evidence="1">
    <location>
        <begin position="623"/>
        <end position="644"/>
    </location>
</feature>
<dbReference type="PANTHER" id="PTHR11161">
    <property type="entry name" value="O-ACYLTRANSFERASE"/>
    <property type="match status" value="1"/>
</dbReference>
<reference evidence="4" key="2">
    <citation type="submission" date="2022-10" db="EMBL/GenBank/DDBJ databases">
        <authorList>
            <consortium name="ENA_rothamsted_submissions"/>
            <consortium name="culmorum"/>
            <person name="King R."/>
        </authorList>
    </citation>
    <scope>NUCLEOTIDE SEQUENCE</scope>
</reference>
<keyword evidence="1" id="KW-0812">Transmembrane</keyword>
<dbReference type="OrthoDB" id="118951at2759"/>
<feature type="transmembrane region" description="Helical" evidence="1">
    <location>
        <begin position="501"/>
        <end position="525"/>
    </location>
</feature>
<evidence type="ECO:0000256" key="1">
    <source>
        <dbReference type="SAM" id="Phobius"/>
    </source>
</evidence>
<feature type="transmembrane region" description="Helical" evidence="1">
    <location>
        <begin position="198"/>
        <end position="220"/>
    </location>
</feature>
<dbReference type="Pfam" id="PF20146">
    <property type="entry name" value="NRF"/>
    <property type="match status" value="1"/>
</dbReference>
<feature type="transmembrane region" description="Helical" evidence="1">
    <location>
        <begin position="540"/>
        <end position="561"/>
    </location>
</feature>
<dbReference type="AlphaFoldDB" id="A0A9N9S1G8"/>
<dbReference type="EMBL" id="OU895879">
    <property type="protein sequence ID" value="CAG9807412.1"/>
    <property type="molecule type" value="Genomic_DNA"/>
</dbReference>
<dbReference type="GO" id="GO:0016747">
    <property type="term" value="F:acyltransferase activity, transferring groups other than amino-acyl groups"/>
    <property type="evidence" value="ECO:0007669"/>
    <property type="project" value="InterPro"/>
</dbReference>
<dbReference type="InterPro" id="IPR002656">
    <property type="entry name" value="Acyl_transf_3_dom"/>
</dbReference>
<feature type="signal peptide" evidence="2">
    <location>
        <begin position="1"/>
        <end position="18"/>
    </location>
</feature>
<dbReference type="Proteomes" id="UP001153620">
    <property type="component" value="Chromosome 3"/>
</dbReference>
<keyword evidence="2" id="KW-0732">Signal</keyword>
<dbReference type="Pfam" id="PF01757">
    <property type="entry name" value="Acyl_transf_3"/>
    <property type="match status" value="1"/>
</dbReference>
<keyword evidence="1" id="KW-1133">Transmembrane helix</keyword>
<dbReference type="PANTHER" id="PTHR11161:SF0">
    <property type="entry name" value="O-ACYLTRANSFERASE LIKE PROTEIN"/>
    <property type="match status" value="1"/>
</dbReference>
<feature type="transmembrane region" description="Helical" evidence="1">
    <location>
        <begin position="402"/>
        <end position="420"/>
    </location>
</feature>
<dbReference type="InterPro" id="IPR006621">
    <property type="entry name" value="Nose-resist-to-fluoxetine_N"/>
</dbReference>
<evidence type="ECO:0000313" key="4">
    <source>
        <dbReference type="EMBL" id="CAG9807412.1"/>
    </source>
</evidence>
<keyword evidence="1" id="KW-0472">Membrane</keyword>
<protein>
    <recommendedName>
        <fullName evidence="3">Nose resistant-to-fluoxetine protein N-terminal domain-containing protein</fullName>
    </recommendedName>
</protein>
<keyword evidence="5" id="KW-1185">Reference proteome</keyword>
<evidence type="ECO:0000256" key="2">
    <source>
        <dbReference type="SAM" id="SignalP"/>
    </source>
</evidence>
<proteinExistence type="predicted"/>
<feature type="domain" description="Nose resistant-to-fluoxetine protein N-terminal" evidence="3">
    <location>
        <begin position="43"/>
        <end position="186"/>
    </location>
</feature>
<gene>
    <name evidence="4" type="ORF">CHIRRI_LOCUS10261</name>
</gene>
<feature type="transmembrane region" description="Helical" evidence="1">
    <location>
        <begin position="468"/>
        <end position="489"/>
    </location>
</feature>
<evidence type="ECO:0000259" key="3">
    <source>
        <dbReference type="SMART" id="SM00703"/>
    </source>
</evidence>
<dbReference type="SMART" id="SM00703">
    <property type="entry name" value="NRF"/>
    <property type="match status" value="1"/>
</dbReference>
<sequence length="656" mass="76489">MKLQILFVFFLYVHLIIAEYAPSVRLKKYSSHKAKSMSKAINETLCQEQLDFFYQSFYRNEIWALNFFDSWSKIQSGYFSGNYIDLGDYDQCTKFIFPTNEVGTIKGKQCYMSFEATPKATITEHDNAINSSFDWTVISKIARFLDTHLINSICMPASCSVEQIIEFMNNDFRLLEDFIVDGTCTELDEVTGLQSVDIALILIFAVSILLMVLSTIYDLFMHQKSKDPNKLLISFSVYTNGKKLFDMTENKSSINSLHGLRALSIIWIMFGHRITNQLGLPYRNNNELFEFYQQWYSVIVYAYSIAVDTFFLMGALLLTMSTLRAIEKNNLNILRMVWHRYLRYTPVLGVAVLCTIALPRYCTSGPLEFGDFREKCVNYWWSALLHVQNYVNPDKLCLNHTWYLSVDFQLFVISPFLIYGIKKYAKLMLIIPVLVILCSFYIFMISIVFDVHKTPRTFDEGEIYHRWIYHPTHARIQSWLIGMALGFLLHNKRNEKVKVNCIIDSCLLLISLLILTVIILSAHIFSTPYISGSSSLLSNAIYMSLHRIGWALALAYIIFTCENQRRGSIIRWILSHPYWKPIGTMGLSLYITHLIYMMFTMMNTKQVQFFSFWTVLHTFSGDLFPSFLIATFFYLAFETPYLLIENYFYKKFNKSE</sequence>
<name>A0A9N9S1G8_9DIPT</name>
<evidence type="ECO:0000313" key="5">
    <source>
        <dbReference type="Proteomes" id="UP001153620"/>
    </source>
</evidence>
<dbReference type="InterPro" id="IPR052728">
    <property type="entry name" value="O2_lipid_transport_reg"/>
</dbReference>
<feature type="transmembrane region" description="Helical" evidence="1">
    <location>
        <begin position="341"/>
        <end position="361"/>
    </location>
</feature>
<feature type="transmembrane region" description="Helical" evidence="1">
    <location>
        <begin position="427"/>
        <end position="448"/>
    </location>
</feature>
<reference evidence="4" key="1">
    <citation type="submission" date="2022-01" db="EMBL/GenBank/DDBJ databases">
        <authorList>
            <person name="King R."/>
        </authorList>
    </citation>
    <scope>NUCLEOTIDE SEQUENCE</scope>
</reference>
<accession>A0A9N9S1G8</accession>
<feature type="transmembrane region" description="Helical" evidence="1">
    <location>
        <begin position="582"/>
        <end position="603"/>
    </location>
</feature>
<organism evidence="4 5">
    <name type="scientific">Chironomus riparius</name>
    <dbReference type="NCBI Taxonomy" id="315576"/>
    <lineage>
        <taxon>Eukaryota</taxon>
        <taxon>Metazoa</taxon>
        <taxon>Ecdysozoa</taxon>
        <taxon>Arthropoda</taxon>
        <taxon>Hexapoda</taxon>
        <taxon>Insecta</taxon>
        <taxon>Pterygota</taxon>
        <taxon>Neoptera</taxon>
        <taxon>Endopterygota</taxon>
        <taxon>Diptera</taxon>
        <taxon>Nematocera</taxon>
        <taxon>Chironomoidea</taxon>
        <taxon>Chironomidae</taxon>
        <taxon>Chironominae</taxon>
        <taxon>Chironomus</taxon>
    </lineage>
</organism>